<evidence type="ECO:0000313" key="8">
    <source>
        <dbReference type="Proteomes" id="UP000663722"/>
    </source>
</evidence>
<dbReference type="KEGG" id="dmm:dnm_067330"/>
<evidence type="ECO:0000259" key="5">
    <source>
        <dbReference type="Pfam" id="PF04542"/>
    </source>
</evidence>
<dbReference type="GO" id="GO:0016987">
    <property type="term" value="F:sigma factor activity"/>
    <property type="evidence" value="ECO:0007669"/>
    <property type="project" value="UniProtKB-KW"/>
</dbReference>
<dbReference type="Gene3D" id="1.10.10.10">
    <property type="entry name" value="Winged helix-like DNA-binding domain superfamily/Winged helix DNA-binding domain"/>
    <property type="match status" value="1"/>
</dbReference>
<evidence type="ECO:0000256" key="3">
    <source>
        <dbReference type="ARBA" id="ARBA00023082"/>
    </source>
</evidence>
<dbReference type="Proteomes" id="UP000663722">
    <property type="component" value="Chromosome"/>
</dbReference>
<accession>A0A975GR41</accession>
<dbReference type="Pfam" id="PF08281">
    <property type="entry name" value="Sigma70_r4_2"/>
    <property type="match status" value="1"/>
</dbReference>
<evidence type="ECO:0000256" key="4">
    <source>
        <dbReference type="ARBA" id="ARBA00023163"/>
    </source>
</evidence>
<organism evidence="7 8">
    <name type="scientific">Desulfonema magnum</name>
    <dbReference type="NCBI Taxonomy" id="45655"/>
    <lineage>
        <taxon>Bacteria</taxon>
        <taxon>Pseudomonadati</taxon>
        <taxon>Thermodesulfobacteriota</taxon>
        <taxon>Desulfobacteria</taxon>
        <taxon>Desulfobacterales</taxon>
        <taxon>Desulfococcaceae</taxon>
        <taxon>Desulfonema</taxon>
    </lineage>
</organism>
<feature type="domain" description="RNA polymerase sigma factor 70 region 4 type 2" evidence="6">
    <location>
        <begin position="130"/>
        <end position="180"/>
    </location>
</feature>
<dbReference type="GO" id="GO:0003677">
    <property type="term" value="F:DNA binding"/>
    <property type="evidence" value="ECO:0007669"/>
    <property type="project" value="InterPro"/>
</dbReference>
<protein>
    <submittedName>
        <fullName evidence="7">RNA polymerase sigma factor sigma-70 domain-containing protein</fullName>
    </submittedName>
</protein>
<dbReference type="NCBIfam" id="TIGR02937">
    <property type="entry name" value="sigma70-ECF"/>
    <property type="match status" value="1"/>
</dbReference>
<dbReference type="GO" id="GO:0006352">
    <property type="term" value="P:DNA-templated transcription initiation"/>
    <property type="evidence" value="ECO:0007669"/>
    <property type="project" value="InterPro"/>
</dbReference>
<dbReference type="InterPro" id="IPR013249">
    <property type="entry name" value="RNA_pol_sigma70_r4_t2"/>
</dbReference>
<gene>
    <name evidence="7" type="ORF">dnm_067330</name>
</gene>
<dbReference type="RefSeq" id="WP_207678766.1">
    <property type="nucleotide sequence ID" value="NZ_CP061800.1"/>
</dbReference>
<evidence type="ECO:0000313" key="7">
    <source>
        <dbReference type="EMBL" id="QTA90671.1"/>
    </source>
</evidence>
<dbReference type="CDD" id="cd06171">
    <property type="entry name" value="Sigma70_r4"/>
    <property type="match status" value="1"/>
</dbReference>
<dbReference type="InterPro" id="IPR007627">
    <property type="entry name" value="RNA_pol_sigma70_r2"/>
</dbReference>
<dbReference type="InterPro" id="IPR013324">
    <property type="entry name" value="RNA_pol_sigma_r3/r4-like"/>
</dbReference>
<keyword evidence="3" id="KW-0731">Sigma factor</keyword>
<dbReference type="PANTHER" id="PTHR43133:SF51">
    <property type="entry name" value="RNA POLYMERASE SIGMA FACTOR"/>
    <property type="match status" value="1"/>
</dbReference>
<sequence>MADSKYQQVSELVDKARHGNRNSTDQLVMLFHEDIFRMVYYRTRSRMDAEDLTQEIFMQMIKSLPGLKKTSRFKSWLFRIALNRIKDFYRKKSILNFFGTSTEVDESYQEISQNDDDPIDKLMRKEFWEQFRQFTEGLPRWEREVFILRFADHLGIREIAETLKKNESTVKTHLYRALKKFRQTPGLHDLLKGGVP</sequence>
<keyword evidence="2" id="KW-0805">Transcription regulation</keyword>
<dbReference type="PANTHER" id="PTHR43133">
    <property type="entry name" value="RNA POLYMERASE ECF-TYPE SIGMA FACTO"/>
    <property type="match status" value="1"/>
</dbReference>
<dbReference type="Pfam" id="PF04542">
    <property type="entry name" value="Sigma70_r2"/>
    <property type="match status" value="1"/>
</dbReference>
<dbReference type="InterPro" id="IPR013325">
    <property type="entry name" value="RNA_pol_sigma_r2"/>
</dbReference>
<dbReference type="Gene3D" id="1.10.1740.10">
    <property type="match status" value="1"/>
</dbReference>
<dbReference type="AlphaFoldDB" id="A0A975GR41"/>
<keyword evidence="4" id="KW-0804">Transcription</keyword>
<proteinExistence type="inferred from homology"/>
<evidence type="ECO:0000259" key="6">
    <source>
        <dbReference type="Pfam" id="PF08281"/>
    </source>
</evidence>
<keyword evidence="8" id="KW-1185">Reference proteome</keyword>
<comment type="similarity">
    <text evidence="1">Belongs to the sigma-70 factor family. ECF subfamily.</text>
</comment>
<dbReference type="InterPro" id="IPR036388">
    <property type="entry name" value="WH-like_DNA-bd_sf"/>
</dbReference>
<reference evidence="7" key="1">
    <citation type="journal article" date="2021" name="Microb. Physiol.">
        <title>Proteogenomic Insights into the Physiology of Marine, Sulfate-Reducing, Filamentous Desulfonema limicola and Desulfonema magnum.</title>
        <authorList>
            <person name="Schnaars V."/>
            <person name="Wohlbrand L."/>
            <person name="Scheve S."/>
            <person name="Hinrichs C."/>
            <person name="Reinhardt R."/>
            <person name="Rabus R."/>
        </authorList>
    </citation>
    <scope>NUCLEOTIDE SEQUENCE</scope>
    <source>
        <strain evidence="7">4be13</strain>
    </source>
</reference>
<dbReference type="InterPro" id="IPR039425">
    <property type="entry name" value="RNA_pol_sigma-70-like"/>
</dbReference>
<feature type="domain" description="RNA polymerase sigma-70 region 2" evidence="5">
    <location>
        <begin position="27"/>
        <end position="93"/>
    </location>
</feature>
<dbReference type="SUPFAM" id="SSF88946">
    <property type="entry name" value="Sigma2 domain of RNA polymerase sigma factors"/>
    <property type="match status" value="1"/>
</dbReference>
<name>A0A975GR41_9BACT</name>
<evidence type="ECO:0000256" key="2">
    <source>
        <dbReference type="ARBA" id="ARBA00023015"/>
    </source>
</evidence>
<dbReference type="SUPFAM" id="SSF88659">
    <property type="entry name" value="Sigma3 and sigma4 domains of RNA polymerase sigma factors"/>
    <property type="match status" value="1"/>
</dbReference>
<evidence type="ECO:0000256" key="1">
    <source>
        <dbReference type="ARBA" id="ARBA00010641"/>
    </source>
</evidence>
<dbReference type="EMBL" id="CP061800">
    <property type="protein sequence ID" value="QTA90671.1"/>
    <property type="molecule type" value="Genomic_DNA"/>
</dbReference>
<dbReference type="InterPro" id="IPR014284">
    <property type="entry name" value="RNA_pol_sigma-70_dom"/>
</dbReference>